<dbReference type="SFLD" id="SFLDS00029">
    <property type="entry name" value="Radical_SAM"/>
    <property type="match status" value="1"/>
</dbReference>
<evidence type="ECO:0000256" key="4">
    <source>
        <dbReference type="ARBA" id="ARBA00023004"/>
    </source>
</evidence>
<evidence type="ECO:0000313" key="7">
    <source>
        <dbReference type="Proteomes" id="UP000255061"/>
    </source>
</evidence>
<gene>
    <name evidence="6" type="ORF">NCTC10736_00951</name>
</gene>
<dbReference type="AlphaFoldDB" id="A0A379ZU27"/>
<keyword evidence="6" id="KW-0456">Lyase</keyword>
<keyword evidence="6" id="KW-0670">Pyruvate</keyword>
<evidence type="ECO:0000256" key="5">
    <source>
        <dbReference type="ARBA" id="ARBA00023014"/>
    </source>
</evidence>
<dbReference type="GO" id="GO:0046872">
    <property type="term" value="F:metal ion binding"/>
    <property type="evidence" value="ECO:0007669"/>
    <property type="project" value="UniProtKB-KW"/>
</dbReference>
<dbReference type="GO" id="GO:0016829">
    <property type="term" value="F:lyase activity"/>
    <property type="evidence" value="ECO:0007669"/>
    <property type="project" value="UniProtKB-KW"/>
</dbReference>
<evidence type="ECO:0000313" key="6">
    <source>
        <dbReference type="EMBL" id="SUI67528.1"/>
    </source>
</evidence>
<dbReference type="InterPro" id="IPR014191">
    <property type="entry name" value="Anaer_RNR_activator"/>
</dbReference>
<keyword evidence="4" id="KW-0408">Iron</keyword>
<reference evidence="6 7" key="1">
    <citation type="submission" date="2018-06" db="EMBL/GenBank/DDBJ databases">
        <authorList>
            <consortium name="Pathogen Informatics"/>
            <person name="Doyle S."/>
        </authorList>
    </citation>
    <scope>NUCLEOTIDE SEQUENCE [LARGE SCALE GENOMIC DNA]</scope>
    <source>
        <strain evidence="6 7">NCTC10736</strain>
    </source>
</reference>
<keyword evidence="5" id="KW-0411">Iron-sulfur</keyword>
<organism evidence="6 7">
    <name type="scientific">Shewanella morhuae</name>
    <dbReference type="NCBI Taxonomy" id="365591"/>
    <lineage>
        <taxon>Bacteria</taxon>
        <taxon>Pseudomonadati</taxon>
        <taxon>Pseudomonadota</taxon>
        <taxon>Gammaproteobacteria</taxon>
        <taxon>Alteromonadales</taxon>
        <taxon>Shewanellaceae</taxon>
        <taxon>Shewanella</taxon>
    </lineage>
</organism>
<name>A0A379ZU27_9GAMM</name>
<evidence type="ECO:0000256" key="1">
    <source>
        <dbReference type="ARBA" id="ARBA00001966"/>
    </source>
</evidence>
<comment type="cofactor">
    <cofactor evidence="1">
        <name>[4Fe-4S] cluster</name>
        <dbReference type="ChEBI" id="CHEBI:49883"/>
    </cofactor>
</comment>
<dbReference type="GO" id="GO:0051536">
    <property type="term" value="F:iron-sulfur cluster binding"/>
    <property type="evidence" value="ECO:0007669"/>
    <property type="project" value="UniProtKB-KW"/>
</dbReference>
<evidence type="ECO:0000256" key="2">
    <source>
        <dbReference type="ARBA" id="ARBA00022691"/>
    </source>
</evidence>
<keyword evidence="2" id="KW-0949">S-adenosyl-L-methionine</keyword>
<sequence>MVIMTFNSFAPQICFQEVPDEVSLAFTITGCPLRCQGCHSQDTWDPETGIQLNNDNFQHYLTRYQGLVSCVLFFGGEWNPAALLDKLSLAKKHGLKTCLYTGKTKVSQHLIAQLDYLKTGAWRPNQGGLEKEKTNQRFIELATGNLLNFKFREHHHAIS</sequence>
<dbReference type="SUPFAM" id="SSF102114">
    <property type="entry name" value="Radical SAM enzymes"/>
    <property type="match status" value="1"/>
</dbReference>
<protein>
    <submittedName>
        <fullName evidence="6">Pyruvate formate lyase-activating enzyme 1</fullName>
    </submittedName>
</protein>
<dbReference type="InterPro" id="IPR058240">
    <property type="entry name" value="rSAM_sf"/>
</dbReference>
<dbReference type="InterPro" id="IPR007197">
    <property type="entry name" value="rSAM"/>
</dbReference>
<keyword evidence="3" id="KW-0479">Metal-binding</keyword>
<dbReference type="Pfam" id="PF13353">
    <property type="entry name" value="Fer4_12"/>
    <property type="match status" value="1"/>
</dbReference>
<accession>A0A379ZU27</accession>
<dbReference type="InterPro" id="IPR013785">
    <property type="entry name" value="Aldolase_TIM"/>
</dbReference>
<dbReference type="Proteomes" id="UP000255061">
    <property type="component" value="Unassembled WGS sequence"/>
</dbReference>
<dbReference type="Gene3D" id="3.20.20.70">
    <property type="entry name" value="Aldolase class I"/>
    <property type="match status" value="1"/>
</dbReference>
<dbReference type="NCBIfam" id="TIGR02826">
    <property type="entry name" value="RNR_activ_nrdG3"/>
    <property type="match status" value="1"/>
</dbReference>
<dbReference type="EMBL" id="UGYV01000001">
    <property type="protein sequence ID" value="SUI67528.1"/>
    <property type="molecule type" value="Genomic_DNA"/>
</dbReference>
<evidence type="ECO:0000256" key="3">
    <source>
        <dbReference type="ARBA" id="ARBA00022723"/>
    </source>
</evidence>
<proteinExistence type="predicted"/>